<feature type="compositionally biased region" description="Basic and acidic residues" evidence="1">
    <location>
        <begin position="44"/>
        <end position="54"/>
    </location>
</feature>
<dbReference type="Proteomes" id="UP000070544">
    <property type="component" value="Unassembled WGS sequence"/>
</dbReference>
<dbReference type="AlphaFoldDB" id="A0A139A6T8"/>
<evidence type="ECO:0000313" key="2">
    <source>
        <dbReference type="EMBL" id="KXS12358.1"/>
    </source>
</evidence>
<evidence type="ECO:0000256" key="1">
    <source>
        <dbReference type="SAM" id="MobiDB-lite"/>
    </source>
</evidence>
<sequence>MAVHPGIASLFTVTSSGTSKGDYSDKSLQSKVDEPGKKSFPLRQQKEQKMEQMESWHASQVAACSSLPKAQEAPPQGKKSKYMHQCQNKPAILSRKSEAIATILGSGAGRACDSKVPFLRAPFGSSVTRALLLTKAREQDWWAKI</sequence>
<accession>A0A139A6T8</accession>
<feature type="compositionally biased region" description="Polar residues" evidence="1">
    <location>
        <begin position="14"/>
        <end position="30"/>
    </location>
</feature>
<feature type="region of interest" description="Disordered" evidence="1">
    <location>
        <begin position="14"/>
        <end position="55"/>
    </location>
</feature>
<gene>
    <name evidence="2" type="ORF">M427DRAFT_46451</name>
</gene>
<dbReference type="EMBL" id="KQ965789">
    <property type="protein sequence ID" value="KXS12358.1"/>
    <property type="molecule type" value="Genomic_DNA"/>
</dbReference>
<proteinExistence type="predicted"/>
<organism evidence="2 3">
    <name type="scientific">Gonapodya prolifera (strain JEL478)</name>
    <name type="common">Monoblepharis prolifera</name>
    <dbReference type="NCBI Taxonomy" id="1344416"/>
    <lineage>
        <taxon>Eukaryota</taxon>
        <taxon>Fungi</taxon>
        <taxon>Fungi incertae sedis</taxon>
        <taxon>Chytridiomycota</taxon>
        <taxon>Chytridiomycota incertae sedis</taxon>
        <taxon>Monoblepharidomycetes</taxon>
        <taxon>Monoblepharidales</taxon>
        <taxon>Gonapodyaceae</taxon>
        <taxon>Gonapodya</taxon>
    </lineage>
</organism>
<name>A0A139A6T8_GONPJ</name>
<protein>
    <submittedName>
        <fullName evidence="2">Uncharacterized protein</fullName>
    </submittedName>
</protein>
<keyword evidence="3" id="KW-1185">Reference proteome</keyword>
<reference evidence="2 3" key="1">
    <citation type="journal article" date="2015" name="Genome Biol. Evol.">
        <title>Phylogenomic analyses indicate that early fungi evolved digesting cell walls of algal ancestors of land plants.</title>
        <authorList>
            <person name="Chang Y."/>
            <person name="Wang S."/>
            <person name="Sekimoto S."/>
            <person name="Aerts A.L."/>
            <person name="Choi C."/>
            <person name="Clum A."/>
            <person name="LaButti K.M."/>
            <person name="Lindquist E.A."/>
            <person name="Yee Ngan C."/>
            <person name="Ohm R.A."/>
            <person name="Salamov A.A."/>
            <person name="Grigoriev I.V."/>
            <person name="Spatafora J.W."/>
            <person name="Berbee M.L."/>
        </authorList>
    </citation>
    <scope>NUCLEOTIDE SEQUENCE [LARGE SCALE GENOMIC DNA]</scope>
    <source>
        <strain evidence="2 3">JEL478</strain>
    </source>
</reference>
<evidence type="ECO:0000313" key="3">
    <source>
        <dbReference type="Proteomes" id="UP000070544"/>
    </source>
</evidence>